<keyword evidence="3" id="KW-1185">Reference proteome</keyword>
<evidence type="ECO:0000313" key="2">
    <source>
        <dbReference type="EMBL" id="MCZ4244704.1"/>
    </source>
</evidence>
<sequence length="345" mass="40055">MVKKSILILGSFSSGALELQYAKNLKAQGWLVKCMDIQEPVNLIKNKNLLTKSIHFVYPSAYYEDLNKVILKEAALFKPVVILIFKGMELFPETVEELKNHCKFLCNYNPDHPFEFYSKGAGNSNVEKSIKFFDTYFSYSNSICEKLKNSYGIDSFCIPFGYDAQLLPIKKHESFITDQFLFIGAWDKEREHNIKKLADIDLQVYGPEIWAKKLRFKKQIKYHSKPLYEQKYADACLNAGGILNFLRPQNILEQSHNMRTFEVPGYSGLLISERTEEQLSFFEEDKEAVYFSEIEELKQKLKYYASNRSSAAKIKDSALKRSLKSNYSYKHRAELLTTFISNQID</sequence>
<reference evidence="2" key="1">
    <citation type="submission" date="2022-12" db="EMBL/GenBank/DDBJ databases">
        <title>Genome sequence of HCMS5-2.</title>
        <authorList>
            <person name="Woo H."/>
        </authorList>
    </citation>
    <scope>NUCLEOTIDE SEQUENCE</scope>
    <source>
        <strain evidence="2">HCMS5-2</strain>
    </source>
</reference>
<dbReference type="EMBL" id="JAPWGM010000003">
    <property type="protein sequence ID" value="MCZ4244704.1"/>
    <property type="molecule type" value="Genomic_DNA"/>
</dbReference>
<dbReference type="InterPro" id="IPR055259">
    <property type="entry name" value="YkvP/CgeB_Glyco_trans-like"/>
</dbReference>
<organism evidence="2 3">
    <name type="scientific">Pedobacter punctiformis</name>
    <dbReference type="NCBI Taxonomy" id="3004097"/>
    <lineage>
        <taxon>Bacteria</taxon>
        <taxon>Pseudomonadati</taxon>
        <taxon>Bacteroidota</taxon>
        <taxon>Sphingobacteriia</taxon>
        <taxon>Sphingobacteriales</taxon>
        <taxon>Sphingobacteriaceae</taxon>
        <taxon>Pedobacter</taxon>
    </lineage>
</organism>
<dbReference type="Pfam" id="PF13524">
    <property type="entry name" value="Glyco_trans_1_2"/>
    <property type="match status" value="1"/>
</dbReference>
<keyword evidence="2" id="KW-0808">Transferase</keyword>
<dbReference type="RefSeq" id="WP_269427757.1">
    <property type="nucleotide sequence ID" value="NZ_JAPWGM010000003.1"/>
</dbReference>
<gene>
    <name evidence="2" type="ORF">O0955_11895</name>
</gene>
<evidence type="ECO:0000313" key="3">
    <source>
        <dbReference type="Proteomes" id="UP001144347"/>
    </source>
</evidence>
<feature type="domain" description="Spore protein YkvP/CgeB glycosyl transferase-like" evidence="1">
    <location>
        <begin position="194"/>
        <end position="336"/>
    </location>
</feature>
<evidence type="ECO:0000259" key="1">
    <source>
        <dbReference type="Pfam" id="PF13524"/>
    </source>
</evidence>
<comment type="caution">
    <text evidence="2">The sequence shown here is derived from an EMBL/GenBank/DDBJ whole genome shotgun (WGS) entry which is preliminary data.</text>
</comment>
<protein>
    <submittedName>
        <fullName evidence="2">Glycosyltransferase</fullName>
        <ecNumber evidence="2">2.4.-.-</ecNumber>
    </submittedName>
</protein>
<dbReference type="Proteomes" id="UP001144347">
    <property type="component" value="Unassembled WGS sequence"/>
</dbReference>
<accession>A0ABT4L9U3</accession>
<name>A0ABT4L9U3_9SPHI</name>
<proteinExistence type="predicted"/>
<dbReference type="GO" id="GO:0016757">
    <property type="term" value="F:glycosyltransferase activity"/>
    <property type="evidence" value="ECO:0007669"/>
    <property type="project" value="UniProtKB-KW"/>
</dbReference>
<dbReference type="EC" id="2.4.-.-" evidence="2"/>
<keyword evidence="2" id="KW-0328">Glycosyltransferase</keyword>